<dbReference type="AlphaFoldDB" id="A0A7Y7XEG2"/>
<sequence>MTTQPPFKTLGVITFSTCGSHGRELFRVNPGVPILEAMEHASILLYCAKALSLDAALEREDGERYAWASHYLGEMGKAVIDDLTQGMLSGASVVMSDCGR</sequence>
<gene>
    <name evidence="1" type="ORF">HX882_19215</name>
</gene>
<evidence type="ECO:0000313" key="1">
    <source>
        <dbReference type="EMBL" id="NWB98031.1"/>
    </source>
</evidence>
<reference evidence="1 2" key="1">
    <citation type="submission" date="2020-04" db="EMBL/GenBank/DDBJ databases">
        <title>Molecular characterization of pseudomonads from Agaricus bisporus reveal novel blotch 2 pathogens in Western Europe.</title>
        <authorList>
            <person name="Taparia T."/>
            <person name="Krijger M."/>
            <person name="Haynes E."/>
            <person name="Elpinstone J.G."/>
            <person name="Noble R."/>
            <person name="Van Der Wolf J."/>
        </authorList>
    </citation>
    <scope>NUCLEOTIDE SEQUENCE [LARGE SCALE GENOMIC DNA]</scope>
    <source>
        <strain evidence="1 2">H7001</strain>
    </source>
</reference>
<evidence type="ECO:0000313" key="2">
    <source>
        <dbReference type="Proteomes" id="UP000539985"/>
    </source>
</evidence>
<name>A0A7Y7XEG2_9PSED</name>
<dbReference type="Proteomes" id="UP000539985">
    <property type="component" value="Unassembled WGS sequence"/>
</dbReference>
<proteinExistence type="predicted"/>
<dbReference type="EMBL" id="JACAQB010000008">
    <property type="protein sequence ID" value="NWB98031.1"/>
    <property type="molecule type" value="Genomic_DNA"/>
</dbReference>
<comment type="caution">
    <text evidence="1">The sequence shown here is derived from an EMBL/GenBank/DDBJ whole genome shotgun (WGS) entry which is preliminary data.</text>
</comment>
<protein>
    <submittedName>
        <fullName evidence="1">DUF3077 domain-containing protein</fullName>
    </submittedName>
</protein>
<dbReference type="Pfam" id="PF11275">
    <property type="entry name" value="DUF3077"/>
    <property type="match status" value="1"/>
</dbReference>
<dbReference type="InterPro" id="IPR021427">
    <property type="entry name" value="DUF3077"/>
</dbReference>
<organism evidence="1 2">
    <name type="scientific">Pseudomonas gingeri</name>
    <dbReference type="NCBI Taxonomy" id="117681"/>
    <lineage>
        <taxon>Bacteria</taxon>
        <taxon>Pseudomonadati</taxon>
        <taxon>Pseudomonadota</taxon>
        <taxon>Gammaproteobacteria</taxon>
        <taxon>Pseudomonadales</taxon>
        <taxon>Pseudomonadaceae</taxon>
        <taxon>Pseudomonas</taxon>
    </lineage>
</organism>
<accession>A0A7Y7XEG2</accession>
<dbReference type="RefSeq" id="WP_177103658.1">
    <property type="nucleotide sequence ID" value="NZ_JACAQB010000008.1"/>
</dbReference>